<organism evidence="8 9">
    <name type="scientific">Brachybacterium halotolerans</name>
    <dbReference type="NCBI Taxonomy" id="2795215"/>
    <lineage>
        <taxon>Bacteria</taxon>
        <taxon>Bacillati</taxon>
        <taxon>Actinomycetota</taxon>
        <taxon>Actinomycetes</taxon>
        <taxon>Micrococcales</taxon>
        <taxon>Dermabacteraceae</taxon>
        <taxon>Brachybacterium</taxon>
    </lineage>
</organism>
<keyword evidence="4 6" id="KW-1133">Transmembrane helix</keyword>
<feature type="transmembrane region" description="Helical" evidence="6">
    <location>
        <begin position="304"/>
        <end position="323"/>
    </location>
</feature>
<keyword evidence="9" id="KW-1185">Reference proteome</keyword>
<comment type="subcellular location">
    <subcellularLocation>
        <location evidence="1">Cell membrane</location>
        <topology evidence="1">Multi-pass membrane protein</topology>
    </subcellularLocation>
</comment>
<dbReference type="EMBL" id="JAEDAJ010000009">
    <property type="protein sequence ID" value="MBK0332476.1"/>
    <property type="molecule type" value="Genomic_DNA"/>
</dbReference>
<feature type="transmembrane region" description="Helical" evidence="6">
    <location>
        <begin position="103"/>
        <end position="120"/>
    </location>
</feature>
<comment type="caution">
    <text evidence="8">The sequence shown here is derived from an EMBL/GenBank/DDBJ whole genome shotgun (WGS) entry which is preliminary data.</text>
</comment>
<feature type="transmembrane region" description="Helical" evidence="6">
    <location>
        <begin position="367"/>
        <end position="385"/>
    </location>
</feature>
<name>A0ABS1BEE8_9MICO</name>
<keyword evidence="2" id="KW-1003">Cell membrane</keyword>
<evidence type="ECO:0000256" key="4">
    <source>
        <dbReference type="ARBA" id="ARBA00022989"/>
    </source>
</evidence>
<evidence type="ECO:0000313" key="8">
    <source>
        <dbReference type="EMBL" id="MBK0333000.1"/>
    </source>
</evidence>
<feature type="transmembrane region" description="Helical" evidence="6">
    <location>
        <begin position="228"/>
        <end position="252"/>
    </location>
</feature>
<evidence type="ECO:0000256" key="1">
    <source>
        <dbReference type="ARBA" id="ARBA00004651"/>
    </source>
</evidence>
<evidence type="ECO:0000256" key="5">
    <source>
        <dbReference type="ARBA" id="ARBA00023136"/>
    </source>
</evidence>
<dbReference type="Proteomes" id="UP000612352">
    <property type="component" value="Unassembled WGS sequence"/>
</dbReference>
<keyword evidence="3 6" id="KW-0812">Transmembrane</keyword>
<dbReference type="PANTHER" id="PTHR30250">
    <property type="entry name" value="PST FAMILY PREDICTED COLANIC ACID TRANSPORTER"/>
    <property type="match status" value="1"/>
</dbReference>
<feature type="transmembrane region" description="Helical" evidence="6">
    <location>
        <begin position="23"/>
        <end position="44"/>
    </location>
</feature>
<dbReference type="Pfam" id="PF01943">
    <property type="entry name" value="Polysacc_synt"/>
    <property type="match status" value="1"/>
</dbReference>
<dbReference type="RefSeq" id="WP_200503373.1">
    <property type="nucleotide sequence ID" value="NZ_JAEDAJ010000009.1"/>
</dbReference>
<feature type="transmembrane region" description="Helical" evidence="6">
    <location>
        <begin position="391"/>
        <end position="410"/>
    </location>
</feature>
<feature type="transmembrane region" description="Helical" evidence="6">
    <location>
        <begin position="335"/>
        <end position="355"/>
    </location>
</feature>
<sequence length="434" mass="46784">MPEQADPPGRGKPDSAKRVSTDVLAIGLGYLASFAYPLVSLPYLGRVMGASELGHLMFALAVLQIVKSVVDFGFDQSSLRSIAVSASTAERSRVAAETLAAKLLIWTACTLVLMSTVLIVPGLRERWLMYAVGLLLIGLGEMYPSWFLQGTGRVKEFALLTAVSRLISLGLLLLTVNSADDMVLAMLWQQFPFALSALVGWFMLRVVWKEAHWVVPRWAGVSGTIRDSWPLFISSVAFLLMSTVNTVVLGVLSTSRQVAFFGAGERFSNAARGVMYGVTGAMLPRMTREDAGARSIQRLISTGIVLAYTCAGIMLIVASPWFVPWYLGEGFDPTITVMQLMGIALLPVGLSSMLALRATANHRFRDVGRISMTGALLHLALLIPASWLWGAVGASAALIASEVLLAALYIRDLVQRRRAAASAVPAPDPEEDPS</sequence>
<accession>A0ABS1BEE8</accession>
<evidence type="ECO:0000256" key="3">
    <source>
        <dbReference type="ARBA" id="ARBA00022692"/>
    </source>
</evidence>
<dbReference type="PANTHER" id="PTHR30250:SF11">
    <property type="entry name" value="O-ANTIGEN TRANSPORTER-RELATED"/>
    <property type="match status" value="1"/>
</dbReference>
<evidence type="ECO:0000313" key="7">
    <source>
        <dbReference type="EMBL" id="MBK0332476.1"/>
    </source>
</evidence>
<feature type="transmembrane region" description="Helical" evidence="6">
    <location>
        <begin position="191"/>
        <end position="208"/>
    </location>
</feature>
<reference evidence="8 9" key="1">
    <citation type="submission" date="2020-12" db="EMBL/GenBank/DDBJ databases">
        <title>Brachybacterium sp. MASK1Z-5, whole genome shotgun sequence.</title>
        <authorList>
            <person name="Tuo L."/>
        </authorList>
    </citation>
    <scope>NUCLEOTIDE SEQUENCE [LARGE SCALE GENOMIC DNA]</scope>
    <source>
        <strain evidence="8 9">MASK1Z-5</strain>
    </source>
</reference>
<feature type="transmembrane region" description="Helical" evidence="6">
    <location>
        <begin position="158"/>
        <end position="179"/>
    </location>
</feature>
<dbReference type="InterPro" id="IPR002797">
    <property type="entry name" value="Polysacc_synth"/>
</dbReference>
<evidence type="ECO:0000313" key="9">
    <source>
        <dbReference type="Proteomes" id="UP000612352"/>
    </source>
</evidence>
<evidence type="ECO:0000256" key="2">
    <source>
        <dbReference type="ARBA" id="ARBA00022475"/>
    </source>
</evidence>
<gene>
    <name evidence="7" type="ORF">I8D64_13825</name>
    <name evidence="8" type="ORF">I8D64_16480</name>
</gene>
<protein>
    <submittedName>
        <fullName evidence="8">Oligosaccharide flippase family protein</fullName>
    </submittedName>
</protein>
<evidence type="ECO:0000256" key="6">
    <source>
        <dbReference type="SAM" id="Phobius"/>
    </source>
</evidence>
<keyword evidence="5 6" id="KW-0472">Membrane</keyword>
<proteinExistence type="predicted"/>
<feature type="transmembrane region" description="Helical" evidence="6">
    <location>
        <begin position="127"/>
        <end position="146"/>
    </location>
</feature>
<dbReference type="InterPro" id="IPR050833">
    <property type="entry name" value="Poly_Biosynth_Transport"/>
</dbReference>
<dbReference type="EMBL" id="JAEDAJ010000017">
    <property type="protein sequence ID" value="MBK0333000.1"/>
    <property type="molecule type" value="Genomic_DNA"/>
</dbReference>